<accession>A0A1J1I9S9</accession>
<keyword evidence="2" id="KW-1185">Reference proteome</keyword>
<organism evidence="1 2">
    <name type="scientific">Clunio marinus</name>
    <dbReference type="NCBI Taxonomy" id="568069"/>
    <lineage>
        <taxon>Eukaryota</taxon>
        <taxon>Metazoa</taxon>
        <taxon>Ecdysozoa</taxon>
        <taxon>Arthropoda</taxon>
        <taxon>Hexapoda</taxon>
        <taxon>Insecta</taxon>
        <taxon>Pterygota</taxon>
        <taxon>Neoptera</taxon>
        <taxon>Endopterygota</taxon>
        <taxon>Diptera</taxon>
        <taxon>Nematocera</taxon>
        <taxon>Chironomoidea</taxon>
        <taxon>Chironomidae</taxon>
        <taxon>Clunio</taxon>
    </lineage>
</organism>
<evidence type="ECO:0000313" key="1">
    <source>
        <dbReference type="EMBL" id="CRK96963.1"/>
    </source>
</evidence>
<gene>
    <name evidence="1" type="ORF">CLUMA_CG010356</name>
</gene>
<proteinExistence type="predicted"/>
<evidence type="ECO:0000313" key="2">
    <source>
        <dbReference type="Proteomes" id="UP000183832"/>
    </source>
</evidence>
<sequence>MLLFREENTSRKEKLVTLLIIEDGAMNEPLIVHHAYHISINLQKHDHQFTFVGERSECQITSINFPTKKKKLNENNGSDYKYG</sequence>
<protein>
    <submittedName>
        <fullName evidence="1">CLUMA_CG010356, isoform A</fullName>
    </submittedName>
</protein>
<dbReference type="EMBL" id="CVRI01000045">
    <property type="protein sequence ID" value="CRK96963.1"/>
    <property type="molecule type" value="Genomic_DNA"/>
</dbReference>
<reference evidence="1 2" key="1">
    <citation type="submission" date="2015-04" db="EMBL/GenBank/DDBJ databases">
        <authorList>
            <person name="Syromyatnikov M.Y."/>
            <person name="Popov V.N."/>
        </authorList>
    </citation>
    <scope>NUCLEOTIDE SEQUENCE [LARGE SCALE GENOMIC DNA]</scope>
</reference>
<name>A0A1J1I9S9_9DIPT</name>
<dbReference type="Proteomes" id="UP000183832">
    <property type="component" value="Unassembled WGS sequence"/>
</dbReference>
<dbReference type="AlphaFoldDB" id="A0A1J1I9S9"/>